<keyword evidence="2" id="KW-1185">Reference proteome</keyword>
<comment type="caution">
    <text evidence="1">The sequence shown here is derived from an EMBL/GenBank/DDBJ whole genome shotgun (WGS) entry which is preliminary data.</text>
</comment>
<dbReference type="Proteomes" id="UP000237105">
    <property type="component" value="Unassembled WGS sequence"/>
</dbReference>
<evidence type="ECO:0000313" key="1">
    <source>
        <dbReference type="EMBL" id="PON34436.1"/>
    </source>
</evidence>
<dbReference type="AlphaFoldDB" id="A0A2P5AD44"/>
<dbReference type="OrthoDB" id="10380455at2759"/>
<dbReference type="EMBL" id="JXTB01000659">
    <property type="protein sequence ID" value="PON34436.1"/>
    <property type="molecule type" value="Genomic_DNA"/>
</dbReference>
<name>A0A2P5AD44_PARAD</name>
<feature type="non-terminal residue" evidence="1">
    <location>
        <position position="101"/>
    </location>
</feature>
<sequence length="101" mass="10974">MENMVVRTPTMTAMLGLKGENLGSWFGEGGDGEGCPAVVSPLKPALLVLEAVLIEIALKICDGASAALLLVAEEEFMRTKKKRREKVKGMRRRNKEAMVAD</sequence>
<protein>
    <submittedName>
        <fullName evidence="1">Uncharacterized protein</fullName>
    </submittedName>
</protein>
<gene>
    <name evidence="1" type="ORF">PanWU01x14_344330</name>
</gene>
<organism evidence="1 2">
    <name type="scientific">Parasponia andersonii</name>
    <name type="common">Sponia andersonii</name>
    <dbReference type="NCBI Taxonomy" id="3476"/>
    <lineage>
        <taxon>Eukaryota</taxon>
        <taxon>Viridiplantae</taxon>
        <taxon>Streptophyta</taxon>
        <taxon>Embryophyta</taxon>
        <taxon>Tracheophyta</taxon>
        <taxon>Spermatophyta</taxon>
        <taxon>Magnoliopsida</taxon>
        <taxon>eudicotyledons</taxon>
        <taxon>Gunneridae</taxon>
        <taxon>Pentapetalae</taxon>
        <taxon>rosids</taxon>
        <taxon>fabids</taxon>
        <taxon>Rosales</taxon>
        <taxon>Cannabaceae</taxon>
        <taxon>Parasponia</taxon>
    </lineage>
</organism>
<evidence type="ECO:0000313" key="2">
    <source>
        <dbReference type="Proteomes" id="UP000237105"/>
    </source>
</evidence>
<accession>A0A2P5AD44</accession>
<proteinExistence type="predicted"/>
<reference evidence="2" key="1">
    <citation type="submission" date="2016-06" db="EMBL/GenBank/DDBJ databases">
        <title>Parallel loss of symbiosis genes in relatives of nitrogen-fixing non-legume Parasponia.</title>
        <authorList>
            <person name="Van Velzen R."/>
            <person name="Holmer R."/>
            <person name="Bu F."/>
            <person name="Rutten L."/>
            <person name="Van Zeijl A."/>
            <person name="Liu W."/>
            <person name="Santuari L."/>
            <person name="Cao Q."/>
            <person name="Sharma T."/>
            <person name="Shen D."/>
            <person name="Roswanjaya Y."/>
            <person name="Wardhani T."/>
            <person name="Kalhor M.S."/>
            <person name="Jansen J."/>
            <person name="Van den Hoogen J."/>
            <person name="Gungor B."/>
            <person name="Hartog M."/>
            <person name="Hontelez J."/>
            <person name="Verver J."/>
            <person name="Yang W.-C."/>
            <person name="Schijlen E."/>
            <person name="Repin R."/>
            <person name="Schilthuizen M."/>
            <person name="Schranz E."/>
            <person name="Heidstra R."/>
            <person name="Miyata K."/>
            <person name="Fedorova E."/>
            <person name="Kohlen W."/>
            <person name="Bisseling T."/>
            <person name="Smit S."/>
            <person name="Geurts R."/>
        </authorList>
    </citation>
    <scope>NUCLEOTIDE SEQUENCE [LARGE SCALE GENOMIC DNA]</scope>
    <source>
        <strain evidence="2">cv. WU1-14</strain>
    </source>
</reference>